<dbReference type="OrthoDB" id="3365698at2759"/>
<dbReference type="SUPFAM" id="SSF81383">
    <property type="entry name" value="F-box domain"/>
    <property type="match status" value="1"/>
</dbReference>
<evidence type="ECO:0000313" key="3">
    <source>
        <dbReference type="Proteomes" id="UP000027456"/>
    </source>
</evidence>
<dbReference type="InterPro" id="IPR001810">
    <property type="entry name" value="F-box_dom"/>
</dbReference>
<evidence type="ECO:0000259" key="1">
    <source>
        <dbReference type="PROSITE" id="PS50181"/>
    </source>
</evidence>
<accession>A0A074RQZ8</accession>
<proteinExistence type="predicted"/>
<dbReference type="EMBL" id="AZST01000666">
    <property type="protein sequence ID" value="KEP47730.1"/>
    <property type="molecule type" value="Genomic_DNA"/>
</dbReference>
<keyword evidence="3" id="KW-1185">Reference proteome</keyword>
<sequence>MNELTEASDLLRSSLARYTNACFSAVEACKPLASPSRVLFDCIVRELRMVANYEVNIKVAKSALTQCANYRPTSPINTLPSEIIIRIFTLLIKSVTLPEILSHVCSRWRRIALAVPELWTHIDIISDESRHTKIMARSQLFASRIGVLHPKVHISIPPEYGLVTPPQAFQQELRFASSTIAPRIKSFRLDDSSAGSESLVCFVNYFLPHITPGALKRLVLLDHSDDYSRSSFLSITDPREHGPEDQQWPGAGHRQTLRVSMSLLDEILRPVQILWLRNQFFPWRSLVYSGLVDLRLLQSRYFRDGVQINIVTLVNILRSCPGLRVFHCEIELDSHTLHTSSPIPPVTLTELEDLRIHNMLPTQSKLLLPYIFPGPKPLGFFIQVAGRSSSKSFFPAVVLAFLRRSNVTKLFIKTQETAWISVVTIASALPGNLNTLSLQGFWIVPEGTNSAHPGFSRVAKVNTLILQRVKVGVGISAIQQFSSICAVQELILDSDSLPHLGFMMVTALEELRQTIPVVRCTLGQGEYRGSWILA</sequence>
<dbReference type="InterPro" id="IPR036047">
    <property type="entry name" value="F-box-like_dom_sf"/>
</dbReference>
<organism evidence="2 3">
    <name type="scientific">Rhizoctonia solani 123E</name>
    <dbReference type="NCBI Taxonomy" id="1423351"/>
    <lineage>
        <taxon>Eukaryota</taxon>
        <taxon>Fungi</taxon>
        <taxon>Dikarya</taxon>
        <taxon>Basidiomycota</taxon>
        <taxon>Agaricomycotina</taxon>
        <taxon>Agaricomycetes</taxon>
        <taxon>Cantharellales</taxon>
        <taxon>Ceratobasidiaceae</taxon>
        <taxon>Rhizoctonia</taxon>
    </lineage>
</organism>
<dbReference type="STRING" id="1423351.A0A074RQZ8"/>
<gene>
    <name evidence="2" type="ORF">V565_145800</name>
</gene>
<dbReference type="Gene3D" id="1.20.1280.50">
    <property type="match status" value="1"/>
</dbReference>
<protein>
    <submittedName>
        <fullName evidence="2">F-box-like domain protein</fullName>
    </submittedName>
</protein>
<feature type="domain" description="F-box" evidence="1">
    <location>
        <begin position="73"/>
        <end position="122"/>
    </location>
</feature>
<dbReference type="PROSITE" id="PS50181">
    <property type="entry name" value="FBOX"/>
    <property type="match status" value="1"/>
</dbReference>
<dbReference type="Pfam" id="PF12937">
    <property type="entry name" value="F-box-like"/>
    <property type="match status" value="1"/>
</dbReference>
<dbReference type="AlphaFoldDB" id="A0A074RQZ8"/>
<name>A0A074RQZ8_9AGAM</name>
<comment type="caution">
    <text evidence="2">The sequence shown here is derived from an EMBL/GenBank/DDBJ whole genome shotgun (WGS) entry which is preliminary data.</text>
</comment>
<reference evidence="2 3" key="1">
    <citation type="submission" date="2013-12" db="EMBL/GenBank/DDBJ databases">
        <authorList>
            <person name="Cubeta M."/>
            <person name="Pakala S."/>
            <person name="Fedorova N."/>
            <person name="Thomas E."/>
            <person name="Dean R."/>
            <person name="Jabaji S."/>
            <person name="Neate S."/>
            <person name="Toda T."/>
            <person name="Tavantzis S."/>
            <person name="Vilgalys R."/>
            <person name="Bharathan N."/>
            <person name="Pakala S."/>
            <person name="Losada L.S."/>
            <person name="Zafar N."/>
            <person name="Nierman W."/>
        </authorList>
    </citation>
    <scope>NUCLEOTIDE SEQUENCE [LARGE SCALE GENOMIC DNA]</scope>
    <source>
        <strain evidence="2 3">123E</strain>
    </source>
</reference>
<dbReference type="Proteomes" id="UP000027456">
    <property type="component" value="Unassembled WGS sequence"/>
</dbReference>
<dbReference type="HOGENOM" id="CLU_025641_1_0_1"/>
<evidence type="ECO:0000313" key="2">
    <source>
        <dbReference type="EMBL" id="KEP47730.1"/>
    </source>
</evidence>